<keyword evidence="11" id="KW-1185">Reference proteome</keyword>
<dbReference type="InterPro" id="IPR029058">
    <property type="entry name" value="AB_hydrolase_fold"/>
</dbReference>
<dbReference type="CDD" id="cd00833">
    <property type="entry name" value="PKS"/>
    <property type="match status" value="1"/>
</dbReference>
<feature type="domain" description="Ketosynthase family 3 (KS3)" evidence="8">
    <location>
        <begin position="461"/>
        <end position="896"/>
    </location>
</feature>
<dbReference type="Gene3D" id="1.10.1200.10">
    <property type="entry name" value="ACP-like"/>
    <property type="match status" value="1"/>
</dbReference>
<dbReference type="Gene3D" id="3.30.70.3290">
    <property type="match status" value="1"/>
</dbReference>
<dbReference type="InterPro" id="IPR032088">
    <property type="entry name" value="SAT"/>
</dbReference>
<accession>A0A139HXP7</accession>
<dbReference type="Pfam" id="PF16073">
    <property type="entry name" value="SAT"/>
    <property type="match status" value="1"/>
</dbReference>
<feature type="active site" description="Proton donor; for dehydratase activity" evidence="5">
    <location>
        <position position="1610"/>
    </location>
</feature>
<dbReference type="SMART" id="SM00827">
    <property type="entry name" value="PKS_AT"/>
    <property type="match status" value="1"/>
</dbReference>
<dbReference type="Gene3D" id="3.40.50.1820">
    <property type="entry name" value="alpha/beta hydrolase"/>
    <property type="match status" value="1"/>
</dbReference>
<dbReference type="SUPFAM" id="SSF53901">
    <property type="entry name" value="Thiolase-like"/>
    <property type="match status" value="1"/>
</dbReference>
<dbReference type="Proteomes" id="UP000070133">
    <property type="component" value="Unassembled WGS sequence"/>
</dbReference>
<dbReference type="GO" id="GO:0044550">
    <property type="term" value="P:secondary metabolite biosynthetic process"/>
    <property type="evidence" value="ECO:0007669"/>
    <property type="project" value="TreeGrafter"/>
</dbReference>
<reference evidence="10 11" key="1">
    <citation type="submission" date="2015-07" db="EMBL/GenBank/DDBJ databases">
        <title>Comparative genomics of the Sigatoka disease complex on banana suggests a link between parallel evolutionary changes in Pseudocercospora fijiensis and Pseudocercospora eumusae and increased virulence on the banana host.</title>
        <authorList>
            <person name="Chang T.-C."/>
            <person name="Salvucci A."/>
            <person name="Crous P.W."/>
            <person name="Stergiopoulos I."/>
        </authorList>
    </citation>
    <scope>NUCLEOTIDE SEQUENCE [LARGE SCALE GENOMIC DNA]</scope>
    <source>
        <strain evidence="10 11">CBS 114824</strain>
    </source>
</reference>
<organism evidence="10 11">
    <name type="scientific">Pseudocercospora eumusae</name>
    <dbReference type="NCBI Taxonomy" id="321146"/>
    <lineage>
        <taxon>Eukaryota</taxon>
        <taxon>Fungi</taxon>
        <taxon>Dikarya</taxon>
        <taxon>Ascomycota</taxon>
        <taxon>Pezizomycotina</taxon>
        <taxon>Dothideomycetes</taxon>
        <taxon>Dothideomycetidae</taxon>
        <taxon>Mycosphaerellales</taxon>
        <taxon>Mycosphaerellaceae</taxon>
        <taxon>Pseudocercospora</taxon>
    </lineage>
</organism>
<evidence type="ECO:0000256" key="4">
    <source>
        <dbReference type="ARBA" id="ARBA00022737"/>
    </source>
</evidence>
<dbReference type="NCBIfam" id="TIGR04532">
    <property type="entry name" value="PT_fungal_PKS"/>
    <property type="match status" value="1"/>
</dbReference>
<feature type="compositionally biased region" description="Low complexity" evidence="6">
    <location>
        <begin position="1878"/>
        <end position="1894"/>
    </location>
</feature>
<dbReference type="InterPro" id="IPR009081">
    <property type="entry name" value="PP-bd_ACP"/>
</dbReference>
<dbReference type="InterPro" id="IPR014031">
    <property type="entry name" value="Ketoacyl_synth_C"/>
</dbReference>
<dbReference type="STRING" id="321146.A0A139HXP7"/>
<keyword evidence="2" id="KW-0597">Phosphoprotein</keyword>
<dbReference type="PANTHER" id="PTHR43775">
    <property type="entry name" value="FATTY ACID SYNTHASE"/>
    <property type="match status" value="1"/>
</dbReference>
<dbReference type="Gene3D" id="3.40.47.10">
    <property type="match status" value="1"/>
</dbReference>
<feature type="region of interest" description="Disordered" evidence="6">
    <location>
        <begin position="1711"/>
        <end position="1748"/>
    </location>
</feature>
<gene>
    <name evidence="10" type="ORF">AC578_2344</name>
</gene>
<dbReference type="GO" id="GO:0004315">
    <property type="term" value="F:3-oxoacyl-[acyl-carrier-protein] synthase activity"/>
    <property type="evidence" value="ECO:0007669"/>
    <property type="project" value="InterPro"/>
</dbReference>
<evidence type="ECO:0000259" key="8">
    <source>
        <dbReference type="PROSITE" id="PS52004"/>
    </source>
</evidence>
<evidence type="ECO:0000256" key="6">
    <source>
        <dbReference type="SAM" id="MobiDB-lite"/>
    </source>
</evidence>
<dbReference type="SMART" id="SM00825">
    <property type="entry name" value="PKS_KS"/>
    <property type="match status" value="1"/>
</dbReference>
<evidence type="ECO:0000259" key="7">
    <source>
        <dbReference type="PROSITE" id="PS50075"/>
    </source>
</evidence>
<dbReference type="SUPFAM" id="SSF53474">
    <property type="entry name" value="alpha/beta-Hydrolases"/>
    <property type="match status" value="1"/>
</dbReference>
<dbReference type="Pfam" id="PF00698">
    <property type="entry name" value="Acyl_transf_1"/>
    <property type="match status" value="1"/>
</dbReference>
<feature type="compositionally biased region" description="Polar residues" evidence="6">
    <location>
        <begin position="1713"/>
        <end position="1722"/>
    </location>
</feature>
<dbReference type="InterPro" id="IPR049551">
    <property type="entry name" value="PKS_DH_C"/>
</dbReference>
<dbReference type="PROSITE" id="PS50075">
    <property type="entry name" value="CARRIER"/>
    <property type="match status" value="1"/>
</dbReference>
<dbReference type="InterPro" id="IPR016036">
    <property type="entry name" value="Malonyl_transacylase_ACP-bd"/>
</dbReference>
<proteinExistence type="predicted"/>
<keyword evidence="4" id="KW-0677">Repeat</keyword>
<dbReference type="SUPFAM" id="SSF47336">
    <property type="entry name" value="ACP-like"/>
    <property type="match status" value="1"/>
</dbReference>
<dbReference type="InterPro" id="IPR049900">
    <property type="entry name" value="PKS_mFAS_DH"/>
</dbReference>
<dbReference type="Pfam" id="PF02801">
    <property type="entry name" value="Ketoacyl-synt_C"/>
    <property type="match status" value="1"/>
</dbReference>
<keyword evidence="1" id="KW-0596">Phosphopantetheine</keyword>
<dbReference type="Gene3D" id="3.10.129.110">
    <property type="entry name" value="Polyketide synthase dehydratase"/>
    <property type="match status" value="1"/>
</dbReference>
<feature type="active site" description="Proton acceptor; for dehydratase activity" evidence="5">
    <location>
        <position position="1420"/>
    </location>
</feature>
<dbReference type="PROSITE" id="PS52019">
    <property type="entry name" value="PKS_MFAS_DH"/>
    <property type="match status" value="1"/>
</dbReference>
<dbReference type="InterPro" id="IPR016035">
    <property type="entry name" value="Acyl_Trfase/lysoPLipase"/>
</dbReference>
<dbReference type="Pfam" id="PF22621">
    <property type="entry name" value="CurL-like_PKS_C"/>
    <property type="match status" value="1"/>
</dbReference>
<keyword evidence="3" id="KW-0808">Transferase</keyword>
<evidence type="ECO:0000256" key="1">
    <source>
        <dbReference type="ARBA" id="ARBA00022450"/>
    </source>
</evidence>
<evidence type="ECO:0000256" key="3">
    <source>
        <dbReference type="ARBA" id="ARBA00022679"/>
    </source>
</evidence>
<evidence type="ECO:0000313" key="11">
    <source>
        <dbReference type="Proteomes" id="UP000070133"/>
    </source>
</evidence>
<dbReference type="InterPro" id="IPR014030">
    <property type="entry name" value="Ketoacyl_synth_N"/>
</dbReference>
<dbReference type="SUPFAM" id="SSF52151">
    <property type="entry name" value="FabD/lysophospholipase-like"/>
    <property type="match status" value="1"/>
</dbReference>
<feature type="region of interest" description="N-terminal hotdog fold" evidence="5">
    <location>
        <begin position="1387"/>
        <end position="1521"/>
    </location>
</feature>
<dbReference type="PROSITE" id="PS52004">
    <property type="entry name" value="KS3_2"/>
    <property type="match status" value="1"/>
</dbReference>
<dbReference type="EMBL" id="LFZN01000003">
    <property type="protein sequence ID" value="KXT07251.1"/>
    <property type="molecule type" value="Genomic_DNA"/>
</dbReference>
<dbReference type="InterPro" id="IPR014043">
    <property type="entry name" value="Acyl_transferase_dom"/>
</dbReference>
<name>A0A139HXP7_9PEZI</name>
<sequence>MIGEAFRCELLIQAPNLDRSTTYGALKVTFLIVQDHRSGSSIVHVLLVELLLNSSLQHPAPIRDPFNMVDRSQVHTYVFGDQTYDIADTLESLSKTQDDPLVVDFIQRSCGVLKQELSHLPAQQQARCPRFAALADLLLPYRAGTLNPALLQALTCTAQLGLFIKQHGSGGQAYPTPENSCLVGICTGSLAAAAVSCAHSASILLSTGLHAVAVAVRLGALAGDIADRISDTSDCSSFEPWTAAIAGSSLESVTTALEQYIADAALPIVAAPYVSASATSGQSVSAPPAVLEAFLASETGKRLTGISKPLSLKRITAPYHACHLYSEADILHVASDIPHDDNGTYHLHIPVISATADGCSLTTPSSLRVALQEAARDCLLRRIALDLLPARIAEHVRQVTQPDAGNKADLVFHDFAFSGEHNLIKAVRPLLALDQCTVRDNSSSPRPSLSSPHGSVGRASKSPIAILSVSGRFPGHADSMDAFWDILYRGVDTHEMVPPSRWNSSAHVGDTAIKNVSGTGYGCWLHQAGQFDVAFFNMSPREAAQVDPAQRVALLTAAEALEQAGIVPNRTPATQKARVGVWFGCTSNDWMETNSAQNIDTYFIPGGNRAFIPGRINYHFKFSGPSYTIDTACSSSLAALHLACNALWRGEVDTAIVGGTNVLTNPDMTAGLDRGHFLSRTGNCKTFDDEADGYCRGEAVVTIILKRLEDARLDKDPVQACILGVATNHNAEAESITRPHAAAQQELFEHLLAESNIKANDISYVEMHGTGTQAGDAGETTSVVTTLSPINSRGSCTRPAASPLHIGAVKSNVGHGEAAAGVTSLAKVLLMLKHSTIPPHTGIKTKINHRLPDLQARNTHIAVAPTPWNKPASGRRRVLLNNFSAAGGNTAIILEDAPPNLTTDEPDPRRHHIITVSAKTPESLTSNIRNIVNWLEGQPGREGPNFLPKLSYTTTARRMHHRHRAAVSATSTEQVIFSLKRRLDQLSSGHKSIPIPAKAPGFLYAFTGQGSAISMGADLYARFASFTADMNRYDQLCITLGFPSILPLFQQASTWEGAAPTLLQLAHVCCQMALSRLWTSLGISPSMVVGHSLGEYAALYAAGVLTQVDVIYLVGKRAQLMERHLSAGTHAMLVVMASEIKVLAALPGRLGQEYEISCLNGEHNVVLGGTRAQINDARAVLESKGMRCHHLHTPLAFHTSQVDPVLDTFYSISRGVDIRAPKIPVISPTLGRVLHRASDFSDRYFVHHCRNTVNIMTAVGVAAADGLLHEKMIAIEMGPSPVVSRMVKDIVGSSMQTFASIHKGIDTWQLLTEGLASMYLAGANPDWSRYHEYFPQSHEVLQLPAYGWTLKEYWMQYVHDWSLRKGDAPITPVIAQAAPRLESSSIHQIIKNTLSNDHNGEIVLEVDVNRDDVRSMVQGHKVYGVPLCTPSVYADVVLMIGAYAKQIYGLDSEAMATEVGDMNIQSALVANEVGRKQILRIAAKFDSTKNSAFCKFSSVDKNGKEIEQHANCQLRFVDAERTKAVLERAALDARSSMKALHGRLGADGSTFRFSKAMIYKMIGQLADFDPKYRGLSAIVLDNDALEATGTICFKDIPDDGKWFTNPAYLDALTQTGGFVMNANEEVDLEKEVYINHGWGSLTLFATKLDPNAKYYSYVKMTEGKDKLWGGDIIIFDESDELVAVVGGVALQGVPKRLMEYVVNSAYKKVSGATKPSSQQQRIPNHPGPKPAVPVAAVPNPPAAAGPGPAEKPLNIRQLVAAEQQAAVESKLSSQAADRTQDIAYESWSTALKILAEESGVVENDLKDDVELADIGIDSLLSLVICGRLRDEVDVDIPERDLYTECCTIADVKKRVCRVDTNLAADVHRHDADTRSDAGTEPSEPSTPPSGFSTPALQSDDSSLDRIEPTPFTDVEASEIDLSKAEKSRTPPLSASIAPAWSIYLQGSKKRSSETLFLFPDGCGAATSYLSLPELSPTTAVVGFNSPFMKTPSRMCQYSLPEVLQSYIAGLRSRQPQGPYHLGGWSAGGILAYAIAQELFVQGERVASLTLIDSPPPNKGLDRLPDRWFEHCTKVGLFGTEMQRGAEPAKPPEWLMPHFRASIELLHDYHATSMPAVAIRDMKVNIIWAGECAFDGVRYLKLPPAMMAGEDTEGMKFLTERRKDFGPGEWASLFPGAHITASTVQGEHHFSMMRDQGARILAEFIRAGMRAA</sequence>
<feature type="domain" description="PKS/mFAS DH" evidence="9">
    <location>
        <begin position="1387"/>
        <end position="1699"/>
    </location>
</feature>
<dbReference type="InterPro" id="IPR001031">
    <property type="entry name" value="Thioesterase"/>
</dbReference>
<feature type="compositionally biased region" description="Low complexity" evidence="6">
    <location>
        <begin position="442"/>
        <end position="455"/>
    </location>
</feature>
<dbReference type="InterPro" id="IPR050091">
    <property type="entry name" value="PKS_NRPS_Biosynth_Enz"/>
</dbReference>
<dbReference type="Pfam" id="PF14765">
    <property type="entry name" value="PS-DH"/>
    <property type="match status" value="1"/>
</dbReference>
<dbReference type="InterPro" id="IPR018201">
    <property type="entry name" value="Ketoacyl_synth_AS"/>
</dbReference>
<dbReference type="InterPro" id="IPR001227">
    <property type="entry name" value="Ac_transferase_dom_sf"/>
</dbReference>
<dbReference type="Gene3D" id="3.40.366.10">
    <property type="entry name" value="Malonyl-Coenzyme A Acyl Carrier Protein, domain 2"/>
    <property type="match status" value="2"/>
</dbReference>
<evidence type="ECO:0000256" key="2">
    <source>
        <dbReference type="ARBA" id="ARBA00022553"/>
    </source>
</evidence>
<dbReference type="SUPFAM" id="SSF55048">
    <property type="entry name" value="Probable ACP-binding domain of malonyl-CoA ACP transacylase"/>
    <property type="match status" value="1"/>
</dbReference>
<feature type="region of interest" description="Disordered" evidence="6">
    <location>
        <begin position="1867"/>
        <end position="1908"/>
    </location>
</feature>
<evidence type="ECO:0000259" key="9">
    <source>
        <dbReference type="PROSITE" id="PS52019"/>
    </source>
</evidence>
<dbReference type="InterPro" id="IPR036736">
    <property type="entry name" value="ACP-like_sf"/>
</dbReference>
<evidence type="ECO:0000256" key="5">
    <source>
        <dbReference type="PROSITE-ProRule" id="PRU01363"/>
    </source>
</evidence>
<feature type="region of interest" description="Disordered" evidence="6">
    <location>
        <begin position="439"/>
        <end position="459"/>
    </location>
</feature>
<feature type="domain" description="Carrier" evidence="7">
    <location>
        <begin position="1781"/>
        <end position="1859"/>
    </location>
</feature>
<dbReference type="InterPro" id="IPR042104">
    <property type="entry name" value="PKS_dehydratase_sf"/>
</dbReference>
<feature type="region of interest" description="C-terminal hotdog fold" evidence="5">
    <location>
        <begin position="1549"/>
        <end position="1699"/>
    </location>
</feature>
<dbReference type="PROSITE" id="PS00606">
    <property type="entry name" value="KS3_1"/>
    <property type="match status" value="1"/>
</dbReference>
<evidence type="ECO:0000313" key="10">
    <source>
        <dbReference type="EMBL" id="KXT07251.1"/>
    </source>
</evidence>
<dbReference type="Pfam" id="PF00550">
    <property type="entry name" value="PP-binding"/>
    <property type="match status" value="1"/>
</dbReference>
<comment type="caution">
    <text evidence="10">The sequence shown here is derived from an EMBL/GenBank/DDBJ whole genome shotgun (WGS) entry which is preliminary data.</text>
</comment>
<dbReference type="Pfam" id="PF00975">
    <property type="entry name" value="Thioesterase"/>
    <property type="match status" value="1"/>
</dbReference>
<dbReference type="OrthoDB" id="329835at2759"/>
<dbReference type="InterPro" id="IPR030918">
    <property type="entry name" value="PT_fungal_PKS"/>
</dbReference>
<dbReference type="InterPro" id="IPR020841">
    <property type="entry name" value="PKS_Beta-ketoAc_synthase_dom"/>
</dbReference>
<feature type="compositionally biased region" description="Basic and acidic residues" evidence="6">
    <location>
        <begin position="1867"/>
        <end position="1877"/>
    </location>
</feature>
<protein>
    <submittedName>
        <fullName evidence="10">Uncharacterized protein</fullName>
    </submittedName>
</protein>
<dbReference type="Pfam" id="PF00109">
    <property type="entry name" value="ketoacyl-synt"/>
    <property type="match status" value="1"/>
</dbReference>
<dbReference type="PANTHER" id="PTHR43775:SF40">
    <property type="entry name" value="NORSOLORINIC ACID SYNTHASE STCA"/>
    <property type="match status" value="1"/>
</dbReference>
<dbReference type="GO" id="GO:0004312">
    <property type="term" value="F:fatty acid synthase activity"/>
    <property type="evidence" value="ECO:0007669"/>
    <property type="project" value="TreeGrafter"/>
</dbReference>
<dbReference type="GO" id="GO:0006633">
    <property type="term" value="P:fatty acid biosynthetic process"/>
    <property type="evidence" value="ECO:0007669"/>
    <property type="project" value="InterPro"/>
</dbReference>
<dbReference type="InterPro" id="IPR016039">
    <property type="entry name" value="Thiolase-like"/>
</dbReference>